<sequence>MSDNKKAIVSLLYSADYLPGVFTLGYQLNFLLNQCHPDFKRQVTLVLMVTKSVYENDLSQYTRDILDSLYTQIIKIDPLKFQDYAMVKNAQNLNLINRPELSYALIKIKIWNLIQFDSVIYMDADTLPLTADFFSIFNFTQNQNEWEIAASPDIGWPDMFNSGIFALKPNLKVSQELSIFAFHNTSIDGADQGILNQFFNPICKSSKGNSNPQTNWINIPFLYNMTIPNSGYQYTPALNYFENDIKLVHFIGSNKPWKNWSPQSNSNDNKFIKTWNDIYYDFQLSKGLIKNLQNLNIQTYISPNDIPATEIFNPNINYTEQFESVSSSMVPQQTTLPSNNNSDIFQQQQQPQPSQNNYPTKPVIEIKIETPMTSVPEITDEEIERNNYGDSLYSFVKSVYQENNYNPDASVKRYWGQENNTLANPKLSLFSSHPFDSSWKAPLENHHIEEEQLQPQPQHNKPSNSNVPYGVLPTPNELASALDHEQLNEVSKRHIFSWETTDYLSNVERYFPDSNDFTETQDQYSPQLQKKEPRPWEPKSIDKPTRVFPGDEKFINPEKIPNEMIKSNANLEAQNLRKDSIAGFRESAPPPHLLGEKANDKEEEEEDNSHFEETVSAPKNVFYPHGNPKNKKTPKKGKKVVIVENKLQDDNSVISSLPLKHHSHTRQLSSRLPLKKKHSIKESSSALSRSLERQAQETSKKQIQEPTSKKQVHEHSSKKQSPSPSSKPNKESSPPSTKELPHPHHHHNHHHGNHSKHHKPQKAHIDKNDKENISAIPSKKTSNDDIEEKKPEVSHNDSPVQNSKHKHHHNHKYTKASEKPHDHAKDHADGLTKEAVDDNDKHKNEHHKTKHHHKHGKRHGKQHSVENEKKQAVNTHTRKKSIILERVDKQLHTPIPSKKCLNELDLNQWDDNRIHKTSSKVDAKKERIPTVVGFENTEYLSKVTRVFPDSDD</sequence>
<evidence type="ECO:0000313" key="17">
    <source>
        <dbReference type="EMBL" id="CCH61065.1"/>
    </source>
</evidence>
<keyword evidence="10" id="KW-0464">Manganese</keyword>
<dbReference type="RefSeq" id="XP_004180584.1">
    <property type="nucleotide sequence ID" value="XM_004180536.1"/>
</dbReference>
<comment type="similarity">
    <text evidence="11">Belongs to the glycosyltransferase 8 family. Glycogenin subfamily.</text>
</comment>
<dbReference type="InParanoid" id="I2H3W3"/>
<dbReference type="eggNOG" id="KOG1950">
    <property type="taxonomic scope" value="Eukaryota"/>
</dbReference>
<comment type="catalytic activity">
    <reaction evidence="14">
        <text>L-tyrosyl-[glycogenin] + UDP-alpha-D-glucose = alpha-D-glucosyl-L-tyrosyl-[glycogenin] + UDP + H(+)</text>
        <dbReference type="Rhea" id="RHEA:23360"/>
        <dbReference type="Rhea" id="RHEA-COMP:14604"/>
        <dbReference type="Rhea" id="RHEA-COMP:14605"/>
        <dbReference type="ChEBI" id="CHEBI:15378"/>
        <dbReference type="ChEBI" id="CHEBI:46858"/>
        <dbReference type="ChEBI" id="CHEBI:58223"/>
        <dbReference type="ChEBI" id="CHEBI:58885"/>
        <dbReference type="ChEBI" id="CHEBI:140573"/>
        <dbReference type="EC" id="2.4.1.186"/>
    </reaction>
</comment>
<evidence type="ECO:0000256" key="12">
    <source>
        <dbReference type="ARBA" id="ARBA00038934"/>
    </source>
</evidence>
<dbReference type="InterPro" id="IPR029044">
    <property type="entry name" value="Nucleotide-diphossugar_trans"/>
</dbReference>
<evidence type="ECO:0000256" key="7">
    <source>
        <dbReference type="ARBA" id="ARBA00022723"/>
    </source>
</evidence>
<keyword evidence="18" id="KW-1185">Reference proteome</keyword>
<dbReference type="GO" id="GO:0005773">
    <property type="term" value="C:vacuole"/>
    <property type="evidence" value="ECO:0007669"/>
    <property type="project" value="UniProtKB-SubCell"/>
</dbReference>
<keyword evidence="8" id="KW-0320">Glycogen biosynthesis</keyword>
<feature type="region of interest" description="Disordered" evidence="16">
    <location>
        <begin position="514"/>
        <end position="555"/>
    </location>
</feature>
<evidence type="ECO:0000256" key="14">
    <source>
        <dbReference type="ARBA" id="ARBA00052293"/>
    </source>
</evidence>
<keyword evidence="9" id="KW-0325">Glycoprotein</keyword>
<dbReference type="HOGENOM" id="CLU_309532_0_0_1"/>
<feature type="region of interest" description="Disordered" evidence="16">
    <location>
        <begin position="653"/>
        <end position="885"/>
    </location>
</feature>
<feature type="compositionally biased region" description="Basic and acidic residues" evidence="16">
    <location>
        <begin position="529"/>
        <end position="555"/>
    </location>
</feature>
<evidence type="ECO:0000256" key="15">
    <source>
        <dbReference type="ARBA" id="ARBA00059480"/>
    </source>
</evidence>
<evidence type="ECO:0000256" key="9">
    <source>
        <dbReference type="ARBA" id="ARBA00023180"/>
    </source>
</evidence>
<name>I2H3W3_HENB6</name>
<dbReference type="Pfam" id="PF01501">
    <property type="entry name" value="Glyco_transf_8"/>
    <property type="match status" value="1"/>
</dbReference>
<evidence type="ECO:0000256" key="6">
    <source>
        <dbReference type="ARBA" id="ARBA00022679"/>
    </source>
</evidence>
<proteinExistence type="inferred from homology"/>
<dbReference type="SUPFAM" id="SSF53448">
    <property type="entry name" value="Nucleotide-diphospho-sugar transferases"/>
    <property type="match status" value="1"/>
</dbReference>
<feature type="compositionally biased region" description="Basic and acidic residues" evidence="16">
    <location>
        <begin position="763"/>
        <end position="772"/>
    </location>
</feature>
<feature type="compositionally biased region" description="Low complexity" evidence="16">
    <location>
        <begin position="338"/>
        <end position="358"/>
    </location>
</feature>
<protein>
    <recommendedName>
        <fullName evidence="12">glycogenin glucosyltransferase</fullName>
        <ecNumber evidence="12">2.4.1.186</ecNumber>
    </recommendedName>
</protein>
<feature type="region of interest" description="Disordered" evidence="16">
    <location>
        <begin position="330"/>
        <end position="358"/>
    </location>
</feature>
<dbReference type="STRING" id="1071380.I2H3W3"/>
<evidence type="ECO:0000256" key="3">
    <source>
        <dbReference type="ARBA" id="ARBA00004496"/>
    </source>
</evidence>
<evidence type="ECO:0000313" key="18">
    <source>
        <dbReference type="Proteomes" id="UP000002866"/>
    </source>
</evidence>
<dbReference type="Gene3D" id="3.90.550.10">
    <property type="entry name" value="Spore Coat Polysaccharide Biosynthesis Protein SpsA, Chain A"/>
    <property type="match status" value="1"/>
</dbReference>
<dbReference type="PANTHER" id="PTHR11183">
    <property type="entry name" value="GLYCOGENIN SUBFAMILY MEMBER"/>
    <property type="match status" value="1"/>
</dbReference>
<keyword evidence="7" id="KW-0479">Metal-binding</keyword>
<evidence type="ECO:0000256" key="5">
    <source>
        <dbReference type="ARBA" id="ARBA00022554"/>
    </source>
</evidence>
<feature type="compositionally biased region" description="Basic residues" evidence="16">
    <location>
        <begin position="628"/>
        <end position="639"/>
    </location>
</feature>
<dbReference type="AlphaFoldDB" id="I2H3W3"/>
<feature type="compositionally biased region" description="Basic residues" evidence="16">
    <location>
        <begin position="803"/>
        <end position="814"/>
    </location>
</feature>
<feature type="compositionally biased region" description="Polar residues" evidence="16">
    <location>
        <begin position="515"/>
        <end position="528"/>
    </location>
</feature>
<feature type="compositionally biased region" description="Low complexity" evidence="16">
    <location>
        <begin position="719"/>
        <end position="738"/>
    </location>
</feature>
<evidence type="ECO:0000256" key="2">
    <source>
        <dbReference type="ARBA" id="ARBA00004116"/>
    </source>
</evidence>
<dbReference type="GO" id="GO:0005978">
    <property type="term" value="P:glycogen biosynthetic process"/>
    <property type="evidence" value="ECO:0007669"/>
    <property type="project" value="UniProtKB-KW"/>
</dbReference>
<organism evidence="17 18">
    <name type="scientific">Henningerozyma blattae (strain ATCC 34711 / CBS 6284 / DSM 70876 / NBRC 10599 / NRRL Y-10934 / UCD 77-7)</name>
    <name type="common">Yeast</name>
    <name type="synonym">Tetrapisispora blattae</name>
    <dbReference type="NCBI Taxonomy" id="1071380"/>
    <lineage>
        <taxon>Eukaryota</taxon>
        <taxon>Fungi</taxon>
        <taxon>Dikarya</taxon>
        <taxon>Ascomycota</taxon>
        <taxon>Saccharomycotina</taxon>
        <taxon>Saccharomycetes</taxon>
        <taxon>Saccharomycetales</taxon>
        <taxon>Saccharomycetaceae</taxon>
        <taxon>Henningerozyma</taxon>
    </lineage>
</organism>
<dbReference type="KEGG" id="tbl:TBLA_0D05740"/>
<feature type="region of interest" description="Disordered" evidence="16">
    <location>
        <begin position="451"/>
        <end position="475"/>
    </location>
</feature>
<dbReference type="GO" id="GO:0046872">
    <property type="term" value="F:metal ion binding"/>
    <property type="evidence" value="ECO:0007669"/>
    <property type="project" value="UniProtKB-KW"/>
</dbReference>
<evidence type="ECO:0000256" key="11">
    <source>
        <dbReference type="ARBA" id="ARBA00038162"/>
    </source>
</evidence>
<dbReference type="InterPro" id="IPR002495">
    <property type="entry name" value="Glyco_trans_8"/>
</dbReference>
<feature type="region of interest" description="Disordered" evidence="16">
    <location>
        <begin position="583"/>
        <end position="639"/>
    </location>
</feature>
<keyword evidence="5" id="KW-0926">Vacuole</keyword>
<reference evidence="17 18" key="1">
    <citation type="journal article" date="2011" name="Proc. Natl. Acad. Sci. U.S.A.">
        <title>Evolutionary erosion of yeast sex chromosomes by mating-type switching accidents.</title>
        <authorList>
            <person name="Gordon J.L."/>
            <person name="Armisen D."/>
            <person name="Proux-Wera E."/>
            <person name="Oheigeartaigh S.S."/>
            <person name="Byrne K.P."/>
            <person name="Wolfe K.H."/>
        </authorList>
    </citation>
    <scope>NUCLEOTIDE SEQUENCE [LARGE SCALE GENOMIC DNA]</scope>
    <source>
        <strain evidence="18">ATCC 34711 / CBS 6284 / DSM 70876 / NBRC 10599 / NRRL Y-10934 / UCD 77-7</strain>
    </source>
</reference>
<dbReference type="Proteomes" id="UP000002866">
    <property type="component" value="Chromosome 4"/>
</dbReference>
<comment type="catalytic activity">
    <reaction evidence="13">
        <text>[1,4-alpha-D-glucosyl](n)-L-tyrosyl-[glycogenin] + UDP-alpha-D-glucose = [1,4-alpha-D-glucosyl](n+1)-L-tyrosyl-[glycogenin] + UDP + H(+)</text>
        <dbReference type="Rhea" id="RHEA:56560"/>
        <dbReference type="Rhea" id="RHEA-COMP:14606"/>
        <dbReference type="Rhea" id="RHEA-COMP:14607"/>
        <dbReference type="ChEBI" id="CHEBI:15378"/>
        <dbReference type="ChEBI" id="CHEBI:58223"/>
        <dbReference type="ChEBI" id="CHEBI:58885"/>
        <dbReference type="ChEBI" id="CHEBI:140574"/>
        <dbReference type="EC" id="2.4.1.186"/>
    </reaction>
</comment>
<feature type="compositionally biased region" description="Basic and acidic residues" evidence="16">
    <location>
        <begin position="690"/>
        <end position="717"/>
    </location>
</feature>
<comment type="subcellular location">
    <subcellularLocation>
        <location evidence="3">Cytoplasm</location>
    </subcellularLocation>
    <subcellularLocation>
        <location evidence="2">Vacuole</location>
    </subcellularLocation>
</comment>
<keyword evidence="4" id="KW-0963">Cytoplasm</keyword>
<dbReference type="GeneID" id="14496101"/>
<dbReference type="OrthoDB" id="2014201at2759"/>
<dbReference type="FunFam" id="3.90.550.10:FF:000148">
    <property type="entry name" value="Glg2p"/>
    <property type="match status" value="1"/>
</dbReference>
<evidence type="ECO:0000256" key="4">
    <source>
        <dbReference type="ARBA" id="ARBA00022490"/>
    </source>
</evidence>
<evidence type="ECO:0000256" key="1">
    <source>
        <dbReference type="ARBA" id="ARBA00001936"/>
    </source>
</evidence>
<dbReference type="EC" id="2.4.1.186" evidence="12"/>
<evidence type="ECO:0000256" key="10">
    <source>
        <dbReference type="ARBA" id="ARBA00023211"/>
    </source>
</evidence>
<comment type="function">
    <text evidence="15">Self-glucosylating initiator of glycogen synthesis. It catalyzes the formation of a short alpha (1,4)-glucosyl chain covalently attached via a glucose 1-O-tyrosyl linkage to internal tyrosine residues and these chains act as primers for the elongation reaction catalyzed by glycogen synthase. Capable of transferring glucosyl residues to unbound acceptors such as free oligoglucans or oligoglucan derivatives.</text>
</comment>
<dbReference type="CDD" id="cd02537">
    <property type="entry name" value="GT8_Glycogenin"/>
    <property type="match status" value="1"/>
</dbReference>
<feature type="compositionally biased region" description="Basic and acidic residues" evidence="16">
    <location>
        <begin position="815"/>
        <end position="843"/>
    </location>
</feature>
<feature type="compositionally biased region" description="Basic residues" evidence="16">
    <location>
        <begin position="844"/>
        <end position="862"/>
    </location>
</feature>
<evidence type="ECO:0000256" key="16">
    <source>
        <dbReference type="SAM" id="MobiDB-lite"/>
    </source>
</evidence>
<evidence type="ECO:0000256" key="8">
    <source>
        <dbReference type="ARBA" id="ARBA00023056"/>
    </source>
</evidence>
<evidence type="ECO:0000256" key="13">
    <source>
        <dbReference type="ARBA" id="ARBA00050886"/>
    </source>
</evidence>
<keyword evidence="6" id="KW-0808">Transferase</keyword>
<gene>
    <name evidence="17" type="primary">TBLA0D05740</name>
    <name evidence="17" type="ORF">TBLA_0D05740</name>
</gene>
<feature type="compositionally biased region" description="Basic and acidic residues" evidence="16">
    <location>
        <begin position="781"/>
        <end position="795"/>
    </location>
</feature>
<dbReference type="GO" id="GO:0008466">
    <property type="term" value="F:glycogenin glucosyltransferase activity"/>
    <property type="evidence" value="ECO:0007669"/>
    <property type="project" value="UniProtKB-EC"/>
</dbReference>
<comment type="cofactor">
    <cofactor evidence="1">
        <name>Mn(2+)</name>
        <dbReference type="ChEBI" id="CHEBI:29035"/>
    </cofactor>
</comment>
<feature type="compositionally biased region" description="Basic residues" evidence="16">
    <location>
        <begin position="743"/>
        <end position="762"/>
    </location>
</feature>
<accession>I2H3W3</accession>
<dbReference type="EMBL" id="HE806319">
    <property type="protein sequence ID" value="CCH61065.1"/>
    <property type="molecule type" value="Genomic_DNA"/>
</dbReference>
<feature type="compositionally biased region" description="Polar residues" evidence="16">
    <location>
        <begin position="453"/>
        <end position="467"/>
    </location>
</feature>
<dbReference type="InterPro" id="IPR050587">
    <property type="entry name" value="GNT1/Glycosyltrans_8"/>
</dbReference>